<accession>A0A6N2U5W1</accession>
<sequence length="294" mass="30968">MKKYMGNYTNEAAKALKGSERIICRVTDDSAIYVTNGFIAYKMTPPEYASIVQPVTCCEAGNYTMQNGEKAADNGFDLVKLFNETVEQTANAPALERCPLTLQAGKAPAASYYNPAAGVASFYNAKFIAALTPSATLRATGAISAAVAYVGGEPMALVLPIKPEPKAARAVKAYFAECDNGATAEADKLRAELAQAQDELSAVRGDLYRATNKIAELEAQQAAPAAEQPEPKTAAELIAARFADLAGVTATIKGAQTAAPVVWLAGDTERHADAIKAAGAKWSSKKSAYYVRVA</sequence>
<dbReference type="AlphaFoldDB" id="A0A6N2U5W1"/>
<protein>
    <submittedName>
        <fullName evidence="2">Uncharacterized protein</fullName>
    </submittedName>
</protein>
<dbReference type="EMBL" id="CACRSL010000003">
    <property type="protein sequence ID" value="VYT11791.1"/>
    <property type="molecule type" value="Genomic_DNA"/>
</dbReference>
<organism evidence="2">
    <name type="scientific">uncultured Anaerotruncus sp</name>
    <dbReference type="NCBI Taxonomy" id="905011"/>
    <lineage>
        <taxon>Bacteria</taxon>
        <taxon>Bacillati</taxon>
        <taxon>Bacillota</taxon>
        <taxon>Clostridia</taxon>
        <taxon>Eubacteriales</taxon>
        <taxon>Oscillospiraceae</taxon>
        <taxon>Anaerotruncus</taxon>
        <taxon>environmental samples</taxon>
    </lineage>
</organism>
<evidence type="ECO:0000256" key="1">
    <source>
        <dbReference type="SAM" id="Coils"/>
    </source>
</evidence>
<reference evidence="2" key="1">
    <citation type="submission" date="2019-11" db="EMBL/GenBank/DDBJ databases">
        <authorList>
            <person name="Feng L."/>
        </authorList>
    </citation>
    <scope>NUCLEOTIDE SEQUENCE</scope>
    <source>
        <strain evidence="2">AundefinedLFYP135</strain>
    </source>
</reference>
<feature type="coiled-coil region" evidence="1">
    <location>
        <begin position="179"/>
        <end position="220"/>
    </location>
</feature>
<proteinExistence type="predicted"/>
<gene>
    <name evidence="2" type="ORF">AULFYP135_01712</name>
</gene>
<name>A0A6N2U5W1_9FIRM</name>
<evidence type="ECO:0000313" key="2">
    <source>
        <dbReference type="EMBL" id="VYT11791.1"/>
    </source>
</evidence>
<keyword evidence="1" id="KW-0175">Coiled coil</keyword>